<sequence length="62" mass="7296">MTRKTLTEEEIKSKYNSISECLAICYIQSKRILEDAELLNMDTKPIKEDLACFIQEFMQLCM</sequence>
<proteinExistence type="predicted"/>
<name>A0ABT2RPR6_9FIRM</name>
<accession>A0ABT2RPR6</accession>
<gene>
    <name evidence="1" type="ORF">OCV99_12825</name>
</gene>
<dbReference type="Proteomes" id="UP001652431">
    <property type="component" value="Unassembled WGS sequence"/>
</dbReference>
<dbReference type="EMBL" id="JAOQJU010000018">
    <property type="protein sequence ID" value="MCU6687404.1"/>
    <property type="molecule type" value="Genomic_DNA"/>
</dbReference>
<comment type="caution">
    <text evidence="1">The sequence shown here is derived from an EMBL/GenBank/DDBJ whole genome shotgun (WGS) entry which is preliminary data.</text>
</comment>
<reference evidence="1 2" key="1">
    <citation type="journal article" date="2021" name="ISME Commun">
        <title>Automated analysis of genomic sequences facilitates high-throughput and comprehensive description of bacteria.</title>
        <authorList>
            <person name="Hitch T.C.A."/>
        </authorList>
    </citation>
    <scope>NUCLEOTIDE SEQUENCE [LARGE SCALE GENOMIC DNA]</scope>
    <source>
        <strain evidence="1 2">Sanger_03</strain>
    </source>
</reference>
<protein>
    <submittedName>
        <fullName evidence="1">Uncharacterized protein</fullName>
    </submittedName>
</protein>
<dbReference type="RefSeq" id="WP_158371092.1">
    <property type="nucleotide sequence ID" value="NZ_JAOQJU010000018.1"/>
</dbReference>
<keyword evidence="2" id="KW-1185">Reference proteome</keyword>
<evidence type="ECO:0000313" key="2">
    <source>
        <dbReference type="Proteomes" id="UP001652431"/>
    </source>
</evidence>
<evidence type="ECO:0000313" key="1">
    <source>
        <dbReference type="EMBL" id="MCU6687404.1"/>
    </source>
</evidence>
<organism evidence="1 2">
    <name type="scientific">Dorea acetigenes</name>
    <dbReference type="NCBI Taxonomy" id="2981787"/>
    <lineage>
        <taxon>Bacteria</taxon>
        <taxon>Bacillati</taxon>
        <taxon>Bacillota</taxon>
        <taxon>Clostridia</taxon>
        <taxon>Lachnospirales</taxon>
        <taxon>Lachnospiraceae</taxon>
        <taxon>Dorea</taxon>
    </lineage>
</organism>